<evidence type="ECO:0000256" key="1">
    <source>
        <dbReference type="SAM" id="MobiDB-lite"/>
    </source>
</evidence>
<proteinExistence type="predicted"/>
<feature type="compositionally biased region" description="Low complexity" evidence="1">
    <location>
        <begin position="68"/>
        <end position="91"/>
    </location>
</feature>
<gene>
    <name evidence="2" type="ORF">Acor_18430</name>
</gene>
<evidence type="ECO:0000313" key="2">
    <source>
        <dbReference type="EMBL" id="GER99779.1"/>
    </source>
</evidence>
<feature type="region of interest" description="Disordered" evidence="1">
    <location>
        <begin position="56"/>
        <end position="103"/>
    </location>
</feature>
<protein>
    <submittedName>
        <fullName evidence="2">Uncharacterized protein</fullName>
    </submittedName>
</protein>
<dbReference type="EMBL" id="BLAD01000041">
    <property type="protein sequence ID" value="GER99779.1"/>
    <property type="molecule type" value="Genomic_DNA"/>
</dbReference>
<feature type="region of interest" description="Disordered" evidence="1">
    <location>
        <begin position="1"/>
        <end position="43"/>
    </location>
</feature>
<comment type="caution">
    <text evidence="2">The sequence shown here is derived from an EMBL/GenBank/DDBJ whole genome shotgun (WGS) entry which is preliminary data.</text>
</comment>
<reference evidence="2 3" key="1">
    <citation type="submission" date="2019-10" db="EMBL/GenBank/DDBJ databases">
        <title>Whole genome shotgun sequence of Acrocarpospora corrugata NBRC 13972.</title>
        <authorList>
            <person name="Ichikawa N."/>
            <person name="Kimura A."/>
            <person name="Kitahashi Y."/>
            <person name="Komaki H."/>
            <person name="Oguchi A."/>
        </authorList>
    </citation>
    <scope>NUCLEOTIDE SEQUENCE [LARGE SCALE GENOMIC DNA]</scope>
    <source>
        <strain evidence="2 3">NBRC 13972</strain>
    </source>
</reference>
<accession>A0A5M3VV41</accession>
<name>A0A5M3VV41_9ACTN</name>
<evidence type="ECO:0000313" key="3">
    <source>
        <dbReference type="Proteomes" id="UP000334990"/>
    </source>
</evidence>
<keyword evidence="3" id="KW-1185">Reference proteome</keyword>
<dbReference type="AlphaFoldDB" id="A0A5M3VV41"/>
<feature type="compositionally biased region" description="Low complexity" evidence="1">
    <location>
        <begin position="17"/>
        <end position="38"/>
    </location>
</feature>
<dbReference type="Proteomes" id="UP000334990">
    <property type="component" value="Unassembled WGS sequence"/>
</dbReference>
<sequence>MAAAVTAALTSGRPRLARSASTPIPATTPAHTPANSTPRNRESRYIRLSRAAALDPNTATGCPFRGSPTMASTPTPTAIPTATAPDLITPAFSPIPAQSAQTG</sequence>
<organism evidence="2 3">
    <name type="scientific">Acrocarpospora corrugata</name>
    <dbReference type="NCBI Taxonomy" id="35763"/>
    <lineage>
        <taxon>Bacteria</taxon>
        <taxon>Bacillati</taxon>
        <taxon>Actinomycetota</taxon>
        <taxon>Actinomycetes</taxon>
        <taxon>Streptosporangiales</taxon>
        <taxon>Streptosporangiaceae</taxon>
        <taxon>Acrocarpospora</taxon>
    </lineage>
</organism>